<dbReference type="Pfam" id="PF00885">
    <property type="entry name" value="DMRL_synthase"/>
    <property type="match status" value="1"/>
</dbReference>
<dbReference type="PANTHER" id="PTHR21058">
    <property type="entry name" value="6,7-DIMETHYL-8-RIBITYLLUMAZINE SYNTHASE DMRL SYNTHASE LUMAZINE SYNTHASE"/>
    <property type="match status" value="1"/>
</dbReference>
<dbReference type="GO" id="GO:0000906">
    <property type="term" value="F:6,7-dimethyl-8-ribityllumazine synthase activity"/>
    <property type="evidence" value="ECO:0007669"/>
    <property type="project" value="UniProtKB-UniRule"/>
</dbReference>
<feature type="binding site" evidence="7">
    <location>
        <begin position="56"/>
        <end position="58"/>
    </location>
    <ligand>
        <name>5-amino-6-(D-ribitylamino)uracil</name>
        <dbReference type="ChEBI" id="CHEBI:15934"/>
    </ligand>
</feature>
<gene>
    <name evidence="7" type="primary">ribH</name>
    <name evidence="8" type="ORF">FC82_GL002180</name>
</gene>
<proteinExistence type="inferred from homology"/>
<dbReference type="HAMAP" id="MF_00178">
    <property type="entry name" value="Lumazine_synth"/>
    <property type="match status" value="1"/>
</dbReference>
<dbReference type="PATRIC" id="fig|1423733.4.peg.2288"/>
<dbReference type="SUPFAM" id="SSF52121">
    <property type="entry name" value="Lumazine synthase"/>
    <property type="match status" value="1"/>
</dbReference>
<protein>
    <recommendedName>
        <fullName evidence="3 7">6,7-dimethyl-8-ribityllumazine synthase</fullName>
        <shortName evidence="7">DMRL synthase</shortName>
        <shortName evidence="7">LS</shortName>
        <shortName evidence="7">Lumazine synthase</shortName>
        <ecNumber evidence="3 7">2.5.1.78</ecNumber>
    </recommendedName>
</protein>
<dbReference type="AlphaFoldDB" id="A0A0R2BH70"/>
<keyword evidence="4 7" id="KW-0686">Riboflavin biosynthesis</keyword>
<comment type="similarity">
    <text evidence="2 7">Belongs to the DMRL synthase family.</text>
</comment>
<dbReference type="GO" id="GO:0009231">
    <property type="term" value="P:riboflavin biosynthetic process"/>
    <property type="evidence" value="ECO:0007669"/>
    <property type="project" value="UniProtKB-UniRule"/>
</dbReference>
<sequence length="155" mass="16142">MNTYTGTINGEHQRIGIVVAQFNDLVTKRLLEGALSALKQFGVPNNAITVTWVPGALELPRAAKLMAGSGKVDGIIALGAVVRGETSHYDYVCANTASGLAEVSLNGPVPVMFGVLTTDNMNQAMNRAGGKAGNKGSECASGVLEMIHLADWITA</sequence>
<dbReference type="RefSeq" id="WP_056996745.1">
    <property type="nucleotide sequence ID" value="NZ_AYYR01000046.1"/>
</dbReference>
<evidence type="ECO:0000256" key="6">
    <source>
        <dbReference type="ARBA" id="ARBA00048785"/>
    </source>
</evidence>
<keyword evidence="5 7" id="KW-0808">Transferase</keyword>
<feature type="binding site" evidence="7">
    <location>
        <position position="22"/>
    </location>
    <ligand>
        <name>5-amino-6-(D-ribitylamino)uracil</name>
        <dbReference type="ChEBI" id="CHEBI:15934"/>
    </ligand>
</feature>
<dbReference type="PANTHER" id="PTHR21058:SF0">
    <property type="entry name" value="6,7-DIMETHYL-8-RIBITYLLUMAZINE SYNTHASE"/>
    <property type="match status" value="1"/>
</dbReference>
<reference evidence="8 9" key="1">
    <citation type="journal article" date="2015" name="Genome Announc.">
        <title>Expanding the biotechnology potential of lactobacilli through comparative genomics of 213 strains and associated genera.</title>
        <authorList>
            <person name="Sun Z."/>
            <person name="Harris H.M."/>
            <person name="McCann A."/>
            <person name="Guo C."/>
            <person name="Argimon S."/>
            <person name="Zhang W."/>
            <person name="Yang X."/>
            <person name="Jeffery I.B."/>
            <person name="Cooney J.C."/>
            <person name="Kagawa T.F."/>
            <person name="Liu W."/>
            <person name="Song Y."/>
            <person name="Salvetti E."/>
            <person name="Wrobel A."/>
            <person name="Rasinkangas P."/>
            <person name="Parkhill J."/>
            <person name="Rea M.C."/>
            <person name="O'Sullivan O."/>
            <person name="Ritari J."/>
            <person name="Douillard F.P."/>
            <person name="Paul Ross R."/>
            <person name="Yang R."/>
            <person name="Briner A.E."/>
            <person name="Felis G.E."/>
            <person name="de Vos W.M."/>
            <person name="Barrangou R."/>
            <person name="Klaenhammer T.R."/>
            <person name="Caufield P.W."/>
            <person name="Cui Y."/>
            <person name="Zhang H."/>
            <person name="O'Toole P.W."/>
        </authorList>
    </citation>
    <scope>NUCLEOTIDE SEQUENCE [LARGE SCALE GENOMIC DNA]</scope>
    <source>
        <strain evidence="8 9">DSM 20515</strain>
    </source>
</reference>
<evidence type="ECO:0000256" key="5">
    <source>
        <dbReference type="ARBA" id="ARBA00022679"/>
    </source>
</evidence>
<evidence type="ECO:0000256" key="3">
    <source>
        <dbReference type="ARBA" id="ARBA00012664"/>
    </source>
</evidence>
<comment type="catalytic activity">
    <reaction evidence="6 7">
        <text>(2S)-2-hydroxy-3-oxobutyl phosphate + 5-amino-6-(D-ribitylamino)uracil = 6,7-dimethyl-8-(1-D-ribityl)lumazine + phosphate + 2 H2O + H(+)</text>
        <dbReference type="Rhea" id="RHEA:26152"/>
        <dbReference type="ChEBI" id="CHEBI:15377"/>
        <dbReference type="ChEBI" id="CHEBI:15378"/>
        <dbReference type="ChEBI" id="CHEBI:15934"/>
        <dbReference type="ChEBI" id="CHEBI:43474"/>
        <dbReference type="ChEBI" id="CHEBI:58201"/>
        <dbReference type="ChEBI" id="CHEBI:58830"/>
        <dbReference type="EC" id="2.5.1.78"/>
    </reaction>
</comment>
<evidence type="ECO:0000256" key="2">
    <source>
        <dbReference type="ARBA" id="ARBA00007424"/>
    </source>
</evidence>
<organism evidence="8 9">
    <name type="scientific">Secundilactobacillus collinoides DSM 20515 = JCM 1123</name>
    <dbReference type="NCBI Taxonomy" id="1423733"/>
    <lineage>
        <taxon>Bacteria</taxon>
        <taxon>Bacillati</taxon>
        <taxon>Bacillota</taxon>
        <taxon>Bacilli</taxon>
        <taxon>Lactobacillales</taxon>
        <taxon>Lactobacillaceae</taxon>
        <taxon>Secundilactobacillus</taxon>
    </lineage>
</organism>
<evidence type="ECO:0000256" key="1">
    <source>
        <dbReference type="ARBA" id="ARBA00004917"/>
    </source>
</evidence>
<evidence type="ECO:0000313" key="9">
    <source>
        <dbReference type="Proteomes" id="UP000051845"/>
    </source>
</evidence>
<dbReference type="InterPro" id="IPR034964">
    <property type="entry name" value="LS"/>
</dbReference>
<name>A0A0R2BH70_SECCO</name>
<dbReference type="CDD" id="cd09209">
    <property type="entry name" value="Lumazine_synthase-I"/>
    <property type="match status" value="1"/>
</dbReference>
<accession>A0A0R2BH70</accession>
<dbReference type="Proteomes" id="UP000051845">
    <property type="component" value="Unassembled WGS sequence"/>
</dbReference>
<feature type="binding site" evidence="7">
    <location>
        <position position="127"/>
    </location>
    <ligand>
        <name>(2S)-2-hydroxy-3-oxobutyl phosphate</name>
        <dbReference type="ChEBI" id="CHEBI:58830"/>
    </ligand>
</feature>
<evidence type="ECO:0000256" key="4">
    <source>
        <dbReference type="ARBA" id="ARBA00022619"/>
    </source>
</evidence>
<dbReference type="EC" id="2.5.1.78" evidence="3 7"/>
<evidence type="ECO:0000256" key="7">
    <source>
        <dbReference type="HAMAP-Rule" id="MF_00178"/>
    </source>
</evidence>
<comment type="function">
    <text evidence="7">Catalyzes the formation of 6,7-dimethyl-8-ribityllumazine by condensation of 5-amino-6-(D-ribitylamino)uracil with 3,4-dihydroxy-2-butanone 4-phosphate. This is the penultimate step in the biosynthesis of riboflavin.</text>
</comment>
<feature type="binding site" evidence="7">
    <location>
        <begin position="85"/>
        <end position="86"/>
    </location>
    <ligand>
        <name>(2S)-2-hydroxy-3-oxobutyl phosphate</name>
        <dbReference type="ChEBI" id="CHEBI:58830"/>
    </ligand>
</feature>
<evidence type="ECO:0000313" key="8">
    <source>
        <dbReference type="EMBL" id="KRM75673.1"/>
    </source>
</evidence>
<dbReference type="GO" id="GO:0009349">
    <property type="term" value="C:riboflavin synthase complex"/>
    <property type="evidence" value="ECO:0007669"/>
    <property type="project" value="UniProtKB-UniRule"/>
</dbReference>
<feature type="active site" description="Proton donor" evidence="7">
    <location>
        <position position="88"/>
    </location>
</feature>
<dbReference type="STRING" id="33960.TY91_15695"/>
<feature type="binding site" evidence="7">
    <location>
        <begin position="80"/>
        <end position="82"/>
    </location>
    <ligand>
        <name>5-amino-6-(D-ribitylamino)uracil</name>
        <dbReference type="ChEBI" id="CHEBI:15934"/>
    </ligand>
</feature>
<comment type="pathway">
    <text evidence="1 7">Cofactor biosynthesis; riboflavin biosynthesis; riboflavin from 2-hydroxy-3-oxobutyl phosphate and 5-amino-6-(D-ribitylamino)uracil: step 1/2.</text>
</comment>
<dbReference type="InterPro" id="IPR036467">
    <property type="entry name" value="LS/RS_sf"/>
</dbReference>
<feature type="binding site" evidence="7">
    <location>
        <position position="113"/>
    </location>
    <ligand>
        <name>5-amino-6-(D-ribitylamino)uracil</name>
        <dbReference type="ChEBI" id="CHEBI:15934"/>
    </ligand>
</feature>
<dbReference type="EMBL" id="AYYR01000046">
    <property type="protein sequence ID" value="KRM75673.1"/>
    <property type="molecule type" value="Genomic_DNA"/>
</dbReference>
<dbReference type="NCBIfam" id="TIGR00114">
    <property type="entry name" value="lumazine-synth"/>
    <property type="match status" value="1"/>
</dbReference>
<dbReference type="UniPathway" id="UPA00275">
    <property type="reaction ID" value="UER00404"/>
</dbReference>
<dbReference type="GO" id="GO:0005829">
    <property type="term" value="C:cytosol"/>
    <property type="evidence" value="ECO:0007669"/>
    <property type="project" value="TreeGrafter"/>
</dbReference>
<dbReference type="InterPro" id="IPR002180">
    <property type="entry name" value="LS/RS"/>
</dbReference>
<dbReference type="Gene3D" id="3.40.50.960">
    <property type="entry name" value="Lumazine/riboflavin synthase"/>
    <property type="match status" value="1"/>
</dbReference>
<comment type="caution">
    <text evidence="8">The sequence shown here is derived from an EMBL/GenBank/DDBJ whole genome shotgun (WGS) entry which is preliminary data.</text>
</comment>